<evidence type="ECO:0000256" key="2">
    <source>
        <dbReference type="ARBA" id="ARBA00022448"/>
    </source>
</evidence>
<evidence type="ECO:0000313" key="6">
    <source>
        <dbReference type="Proteomes" id="UP000249135"/>
    </source>
</evidence>
<comment type="caution">
    <text evidence="5">The sequence shown here is derived from an EMBL/GenBank/DDBJ whole genome shotgun (WGS) entry which is preliminary data.</text>
</comment>
<accession>A0A2W5RS19</accession>
<feature type="domain" description="ABC transporter" evidence="4">
    <location>
        <begin position="21"/>
        <end position="110"/>
    </location>
</feature>
<dbReference type="Proteomes" id="UP000249135">
    <property type="component" value="Unassembled WGS sequence"/>
</dbReference>
<reference evidence="5 6" key="1">
    <citation type="submission" date="2017-08" db="EMBL/GenBank/DDBJ databases">
        <title>Infants hospitalized years apart are colonized by the same room-sourced microbial strains.</title>
        <authorList>
            <person name="Brooks B."/>
            <person name="Olm M.R."/>
            <person name="Firek B.A."/>
            <person name="Baker R."/>
            <person name="Thomas B.C."/>
            <person name="Morowitz M.J."/>
            <person name="Banfield J.F."/>
        </authorList>
    </citation>
    <scope>NUCLEOTIDE SEQUENCE [LARGE SCALE GENOMIC DNA]</scope>
    <source>
        <strain evidence="5">S2_005_003_R2_41</strain>
    </source>
</reference>
<dbReference type="PANTHER" id="PTHR43820:SF4">
    <property type="entry name" value="HIGH-AFFINITY BRANCHED-CHAIN AMINO ACID TRANSPORT ATP-BINDING PROTEIN LIVF"/>
    <property type="match status" value="1"/>
</dbReference>
<dbReference type="GO" id="GO:0016887">
    <property type="term" value="F:ATP hydrolysis activity"/>
    <property type="evidence" value="ECO:0007669"/>
    <property type="project" value="InterPro"/>
</dbReference>
<keyword evidence="5" id="KW-0067">ATP-binding</keyword>
<organism evidence="5 6">
    <name type="scientific">Variovorax paradoxus</name>
    <dbReference type="NCBI Taxonomy" id="34073"/>
    <lineage>
        <taxon>Bacteria</taxon>
        <taxon>Pseudomonadati</taxon>
        <taxon>Pseudomonadota</taxon>
        <taxon>Betaproteobacteria</taxon>
        <taxon>Burkholderiales</taxon>
        <taxon>Comamonadaceae</taxon>
        <taxon>Variovorax</taxon>
    </lineage>
</organism>
<feature type="non-terminal residue" evidence="5">
    <location>
        <position position="129"/>
    </location>
</feature>
<evidence type="ECO:0000259" key="4">
    <source>
        <dbReference type="Pfam" id="PF00005"/>
    </source>
</evidence>
<dbReference type="EMBL" id="QFPP01000470">
    <property type="protein sequence ID" value="PZQ65970.1"/>
    <property type="molecule type" value="Genomic_DNA"/>
</dbReference>
<keyword evidence="5" id="KW-0547">Nucleotide-binding</keyword>
<dbReference type="GO" id="GO:0015807">
    <property type="term" value="P:L-amino acid transport"/>
    <property type="evidence" value="ECO:0007669"/>
    <property type="project" value="TreeGrafter"/>
</dbReference>
<dbReference type="Pfam" id="PF00005">
    <property type="entry name" value="ABC_tran"/>
    <property type="match status" value="1"/>
</dbReference>
<sequence length="129" mass="14251">MTGPLLQVHDVRKNYGPIEVLHGVSLSVDRGEVFAIIGPNGAGKTTMFRVMTGEVGSNGGTIRFGGEDVTRLPAHERVRRGFGRTFQVARVFHDFTVLDNVIVAIEARRRHTKEALGPWRRCAPSDEVQ</sequence>
<keyword evidence="3" id="KW-0029">Amino-acid transport</keyword>
<dbReference type="InterPro" id="IPR027417">
    <property type="entry name" value="P-loop_NTPase"/>
</dbReference>
<proteinExistence type="inferred from homology"/>
<dbReference type="GO" id="GO:0005524">
    <property type="term" value="F:ATP binding"/>
    <property type="evidence" value="ECO:0007669"/>
    <property type="project" value="UniProtKB-KW"/>
</dbReference>
<name>A0A2W5RS19_VARPD</name>
<keyword evidence="2" id="KW-0813">Transport</keyword>
<evidence type="ECO:0000256" key="1">
    <source>
        <dbReference type="ARBA" id="ARBA00005417"/>
    </source>
</evidence>
<dbReference type="SUPFAM" id="SSF52540">
    <property type="entry name" value="P-loop containing nucleoside triphosphate hydrolases"/>
    <property type="match status" value="1"/>
</dbReference>
<dbReference type="PANTHER" id="PTHR43820">
    <property type="entry name" value="HIGH-AFFINITY BRANCHED-CHAIN AMINO ACID TRANSPORT ATP-BINDING PROTEIN LIVF"/>
    <property type="match status" value="1"/>
</dbReference>
<evidence type="ECO:0000313" key="5">
    <source>
        <dbReference type="EMBL" id="PZQ65970.1"/>
    </source>
</evidence>
<evidence type="ECO:0000256" key="3">
    <source>
        <dbReference type="ARBA" id="ARBA00022970"/>
    </source>
</evidence>
<dbReference type="GO" id="GO:0015658">
    <property type="term" value="F:branched-chain amino acid transmembrane transporter activity"/>
    <property type="evidence" value="ECO:0007669"/>
    <property type="project" value="TreeGrafter"/>
</dbReference>
<gene>
    <name evidence="5" type="ORF">DI563_24940</name>
</gene>
<dbReference type="AlphaFoldDB" id="A0A2W5RS19"/>
<dbReference type="Gene3D" id="3.40.50.300">
    <property type="entry name" value="P-loop containing nucleotide triphosphate hydrolases"/>
    <property type="match status" value="1"/>
</dbReference>
<dbReference type="InterPro" id="IPR052156">
    <property type="entry name" value="BCAA_Transport_ATP-bd_LivF"/>
</dbReference>
<protein>
    <submittedName>
        <fullName evidence="5">ABC transporter ATP-binding protein</fullName>
    </submittedName>
</protein>
<dbReference type="InterPro" id="IPR003439">
    <property type="entry name" value="ABC_transporter-like_ATP-bd"/>
</dbReference>
<comment type="similarity">
    <text evidence="1">Belongs to the ABC transporter superfamily.</text>
</comment>